<feature type="transmembrane region" description="Helical" evidence="6">
    <location>
        <begin position="72"/>
        <end position="93"/>
    </location>
</feature>
<dbReference type="EMBL" id="AMQN01027676">
    <property type="status" value="NOT_ANNOTATED_CDS"/>
    <property type="molecule type" value="Genomic_DNA"/>
</dbReference>
<proteinExistence type="inferred from homology"/>
<keyword evidence="5 6" id="KW-0472">Membrane</keyword>
<dbReference type="InterPro" id="IPR050746">
    <property type="entry name" value="DAACS"/>
</dbReference>
<keyword evidence="4 6" id="KW-1133">Transmembrane helix</keyword>
<feature type="transmembrane region" description="Helical" evidence="6">
    <location>
        <begin position="146"/>
        <end position="174"/>
    </location>
</feature>
<comment type="subcellular location">
    <subcellularLocation>
        <location evidence="1 6">Membrane</location>
        <topology evidence="1 6">Multi-pass membrane protein</topology>
    </subcellularLocation>
</comment>
<dbReference type="OrthoDB" id="5877963at2759"/>
<dbReference type="EMBL" id="KB308623">
    <property type="protein sequence ID" value="ELT97241.1"/>
    <property type="molecule type" value="Genomic_DNA"/>
</dbReference>
<keyword evidence="3 6" id="KW-0812">Transmembrane</keyword>
<accession>R7U0R0</accession>
<feature type="transmembrane region" description="Helical" evidence="6">
    <location>
        <begin position="113"/>
        <end position="134"/>
    </location>
</feature>
<feature type="transmembrane region" description="Helical" evidence="6">
    <location>
        <begin position="5"/>
        <end position="22"/>
    </location>
</feature>
<dbReference type="Proteomes" id="UP000014760">
    <property type="component" value="Unassembled WGS sequence"/>
</dbReference>
<evidence type="ECO:0000256" key="2">
    <source>
        <dbReference type="ARBA" id="ARBA00022448"/>
    </source>
</evidence>
<dbReference type="InterPro" id="IPR001991">
    <property type="entry name" value="Na-dicarboxylate_symporter"/>
</dbReference>
<gene>
    <name evidence="7" type="ORF">CAPTEDRAFT_216713</name>
</gene>
<protein>
    <recommendedName>
        <fullName evidence="6">Amino acid transporter</fullName>
    </recommendedName>
</protein>
<evidence type="ECO:0000313" key="7">
    <source>
        <dbReference type="EMBL" id="ELT97241.1"/>
    </source>
</evidence>
<evidence type="ECO:0000256" key="4">
    <source>
        <dbReference type="ARBA" id="ARBA00022989"/>
    </source>
</evidence>
<dbReference type="PRINTS" id="PR00173">
    <property type="entry name" value="EDTRNSPORT"/>
</dbReference>
<dbReference type="Gene3D" id="1.10.3860.10">
    <property type="entry name" value="Sodium:dicarboxylate symporter"/>
    <property type="match status" value="1"/>
</dbReference>
<keyword evidence="2 6" id="KW-0813">Transport</keyword>
<name>R7U0R0_CAPTE</name>
<dbReference type="AlphaFoldDB" id="R7U0R0"/>
<evidence type="ECO:0000313" key="8">
    <source>
        <dbReference type="EnsemblMetazoa" id="CapteP216713"/>
    </source>
</evidence>
<sequence length="248" mass="27035">MMDIIIMFSPIGIFSLILSALLDVNDLTGALRSVGLFVLTVFTGLAIHQVIILPLILFVLTRMNPFRVLLHIMDAIIAAFAASAGIVALPIMLHDTQEKLNVDPRVANFSLPIFATINRDGSCLFICVSAIFVAQTYSIAISTGQYFILGLLVTMLSAAVAAVPSTSLVVLLMVSSALNIPVTDRIGLLMATEWLLDRLRATTNIQSNGFGVVVIDHFYKKMMKDGDNEDDDDDEDGVNEKEELFDLV</sequence>
<dbReference type="Pfam" id="PF00375">
    <property type="entry name" value="SDF"/>
    <property type="match status" value="1"/>
</dbReference>
<dbReference type="GO" id="GO:0005313">
    <property type="term" value="F:L-glutamate transmembrane transporter activity"/>
    <property type="evidence" value="ECO:0007669"/>
    <property type="project" value="TreeGrafter"/>
</dbReference>
<reference evidence="7 9" key="2">
    <citation type="journal article" date="2013" name="Nature">
        <title>Insights into bilaterian evolution from three spiralian genomes.</title>
        <authorList>
            <person name="Simakov O."/>
            <person name="Marletaz F."/>
            <person name="Cho S.J."/>
            <person name="Edsinger-Gonzales E."/>
            <person name="Havlak P."/>
            <person name="Hellsten U."/>
            <person name="Kuo D.H."/>
            <person name="Larsson T."/>
            <person name="Lv J."/>
            <person name="Arendt D."/>
            <person name="Savage R."/>
            <person name="Osoegawa K."/>
            <person name="de Jong P."/>
            <person name="Grimwood J."/>
            <person name="Chapman J.A."/>
            <person name="Shapiro H."/>
            <person name="Aerts A."/>
            <person name="Otillar R.P."/>
            <person name="Terry A.Y."/>
            <person name="Boore J.L."/>
            <person name="Grigoriev I.V."/>
            <person name="Lindberg D.R."/>
            <person name="Seaver E.C."/>
            <person name="Weisblat D.A."/>
            <person name="Putnam N.H."/>
            <person name="Rokhsar D.S."/>
        </authorList>
    </citation>
    <scope>NUCLEOTIDE SEQUENCE</scope>
    <source>
        <strain evidence="7 9">I ESC-2004</strain>
    </source>
</reference>
<dbReference type="PANTHER" id="PTHR11958:SF63">
    <property type="entry name" value="AMINO ACID TRANSPORTER"/>
    <property type="match status" value="1"/>
</dbReference>
<dbReference type="InterPro" id="IPR036458">
    <property type="entry name" value="Na:dicarbo_symporter_sf"/>
</dbReference>
<evidence type="ECO:0000256" key="1">
    <source>
        <dbReference type="ARBA" id="ARBA00004141"/>
    </source>
</evidence>
<evidence type="ECO:0000256" key="6">
    <source>
        <dbReference type="RuleBase" id="RU361216"/>
    </source>
</evidence>
<comment type="similarity">
    <text evidence="6">Belongs to the dicarboxylate/amino acid:cation symporter (DAACS) (TC 2.A.23) family.</text>
</comment>
<dbReference type="PANTHER" id="PTHR11958">
    <property type="entry name" value="SODIUM/DICARBOXYLATE SYMPORTER-RELATED"/>
    <property type="match status" value="1"/>
</dbReference>
<keyword evidence="9" id="KW-1185">Reference proteome</keyword>
<reference evidence="8" key="3">
    <citation type="submission" date="2015-06" db="UniProtKB">
        <authorList>
            <consortium name="EnsemblMetazoa"/>
        </authorList>
    </citation>
    <scope>IDENTIFICATION</scope>
</reference>
<evidence type="ECO:0000313" key="9">
    <source>
        <dbReference type="Proteomes" id="UP000014760"/>
    </source>
</evidence>
<evidence type="ECO:0000256" key="5">
    <source>
        <dbReference type="ARBA" id="ARBA00023136"/>
    </source>
</evidence>
<dbReference type="EnsemblMetazoa" id="CapteT216713">
    <property type="protein sequence ID" value="CapteP216713"/>
    <property type="gene ID" value="CapteG216713"/>
</dbReference>
<keyword evidence="6" id="KW-0769">Symport</keyword>
<dbReference type="STRING" id="283909.R7U0R0"/>
<dbReference type="GO" id="GO:0005886">
    <property type="term" value="C:plasma membrane"/>
    <property type="evidence" value="ECO:0007669"/>
    <property type="project" value="TreeGrafter"/>
</dbReference>
<dbReference type="HOGENOM" id="CLU_019375_6_0_1"/>
<reference evidence="9" key="1">
    <citation type="submission" date="2012-12" db="EMBL/GenBank/DDBJ databases">
        <authorList>
            <person name="Hellsten U."/>
            <person name="Grimwood J."/>
            <person name="Chapman J.A."/>
            <person name="Shapiro H."/>
            <person name="Aerts A."/>
            <person name="Otillar R.P."/>
            <person name="Terry A.Y."/>
            <person name="Boore J.L."/>
            <person name="Simakov O."/>
            <person name="Marletaz F."/>
            <person name="Cho S.-J."/>
            <person name="Edsinger-Gonzales E."/>
            <person name="Havlak P."/>
            <person name="Kuo D.-H."/>
            <person name="Larsson T."/>
            <person name="Lv J."/>
            <person name="Arendt D."/>
            <person name="Savage R."/>
            <person name="Osoegawa K."/>
            <person name="de Jong P."/>
            <person name="Lindberg D.R."/>
            <person name="Seaver E.C."/>
            <person name="Weisblat D.A."/>
            <person name="Putnam N.H."/>
            <person name="Grigoriev I.V."/>
            <person name="Rokhsar D.S."/>
        </authorList>
    </citation>
    <scope>NUCLEOTIDE SEQUENCE</scope>
    <source>
        <strain evidence="9">I ESC-2004</strain>
    </source>
</reference>
<dbReference type="GO" id="GO:0015501">
    <property type="term" value="F:glutamate:sodium symporter activity"/>
    <property type="evidence" value="ECO:0007669"/>
    <property type="project" value="TreeGrafter"/>
</dbReference>
<dbReference type="GO" id="GO:0015175">
    <property type="term" value="F:neutral L-amino acid transmembrane transporter activity"/>
    <property type="evidence" value="ECO:0007669"/>
    <property type="project" value="TreeGrafter"/>
</dbReference>
<organism evidence="7">
    <name type="scientific">Capitella teleta</name>
    <name type="common">Polychaete worm</name>
    <dbReference type="NCBI Taxonomy" id="283909"/>
    <lineage>
        <taxon>Eukaryota</taxon>
        <taxon>Metazoa</taxon>
        <taxon>Spiralia</taxon>
        <taxon>Lophotrochozoa</taxon>
        <taxon>Annelida</taxon>
        <taxon>Polychaeta</taxon>
        <taxon>Sedentaria</taxon>
        <taxon>Scolecida</taxon>
        <taxon>Capitellidae</taxon>
        <taxon>Capitella</taxon>
    </lineage>
</organism>
<evidence type="ECO:0000256" key="3">
    <source>
        <dbReference type="ARBA" id="ARBA00022692"/>
    </source>
</evidence>
<dbReference type="SUPFAM" id="SSF118215">
    <property type="entry name" value="Proton glutamate symport protein"/>
    <property type="match status" value="1"/>
</dbReference>
<feature type="transmembrane region" description="Helical" evidence="6">
    <location>
        <begin position="34"/>
        <end position="60"/>
    </location>
</feature>